<proteinExistence type="predicted"/>
<dbReference type="EMBL" id="CP098808">
    <property type="protein sequence ID" value="USJ26300.1"/>
    <property type="molecule type" value="Genomic_DNA"/>
</dbReference>
<keyword evidence="1" id="KW-0614">Plasmid</keyword>
<dbReference type="EMBL" id="CP121309">
    <property type="protein sequence ID" value="WFP93688.1"/>
    <property type="molecule type" value="Genomic_DNA"/>
</dbReference>
<evidence type="ECO:0000313" key="3">
    <source>
        <dbReference type="Proteomes" id="UP001055460"/>
    </source>
</evidence>
<dbReference type="GeneID" id="42983350"/>
<sequence length="55" mass="5949">MLTTLEYADCSGCQGRAVLVVEDAVGDGRWPRFDLFSLVTRRVVFKGAAQSGDLA</sequence>
<evidence type="ECO:0000313" key="2">
    <source>
        <dbReference type="EMBL" id="WFP93688.1"/>
    </source>
</evidence>
<reference evidence="1" key="1">
    <citation type="submission" date="2022-06" db="EMBL/GenBank/DDBJ databases">
        <title>Physiological and biochemical characterization and genomic elucidation of a strain of the genus Ensifer adhaerens M8 that combines arsenic oxidation and chromium reduction.</title>
        <authorList>
            <person name="Li X."/>
            <person name="Yu c."/>
        </authorList>
    </citation>
    <scope>NUCLEOTIDE SEQUENCE</scope>
    <source>
        <strain evidence="1">M8</strain>
        <plasmid evidence="1">pA</plasmid>
    </source>
</reference>
<dbReference type="RefSeq" id="WP_156400694.1">
    <property type="nucleotide sequence ID" value="NZ_CP015881.1"/>
</dbReference>
<geneLocation type="plasmid" evidence="2 4">
    <name>unnamedA</name>
</geneLocation>
<evidence type="ECO:0000313" key="1">
    <source>
        <dbReference type="EMBL" id="USJ26300.1"/>
    </source>
</evidence>
<protein>
    <submittedName>
        <fullName evidence="1">Uncharacterized protein</fullName>
    </submittedName>
</protein>
<reference evidence="2 4" key="2">
    <citation type="submission" date="2023-03" db="EMBL/GenBank/DDBJ databases">
        <title>Comparative genome and transcriptome analysis combination mining strategies for increasing vitamin B12 production of Ensifer adhaerens strain.</title>
        <authorList>
            <person name="Yongheng L."/>
        </authorList>
    </citation>
    <scope>NUCLEOTIDE SEQUENCE [LARGE SCALE GENOMIC DNA]</scope>
    <source>
        <strain evidence="2 4">Casida A-T305</strain>
        <plasmid evidence="2 4">unnamedA</plasmid>
    </source>
</reference>
<organism evidence="1 3">
    <name type="scientific">Ensifer adhaerens</name>
    <name type="common">Sinorhizobium morelense</name>
    <dbReference type="NCBI Taxonomy" id="106592"/>
    <lineage>
        <taxon>Bacteria</taxon>
        <taxon>Pseudomonadati</taxon>
        <taxon>Pseudomonadota</taxon>
        <taxon>Alphaproteobacteria</taxon>
        <taxon>Hyphomicrobiales</taxon>
        <taxon>Rhizobiaceae</taxon>
        <taxon>Sinorhizobium/Ensifer group</taxon>
        <taxon>Ensifer</taxon>
    </lineage>
</organism>
<dbReference type="Proteomes" id="UP001214094">
    <property type="component" value="Plasmid unnamedA"/>
</dbReference>
<name>A0A9Q8YDQ5_ENSAD</name>
<keyword evidence="4" id="KW-1185">Reference proteome</keyword>
<dbReference type="Proteomes" id="UP001055460">
    <property type="component" value="Plasmid pA"/>
</dbReference>
<evidence type="ECO:0000313" key="4">
    <source>
        <dbReference type="Proteomes" id="UP001214094"/>
    </source>
</evidence>
<dbReference type="AlphaFoldDB" id="A0A9Q8YDQ5"/>
<accession>A0A9Q8YDQ5</accession>
<gene>
    <name evidence="1" type="ORF">NE863_20245</name>
    <name evidence="2" type="ORF">P4B07_20840</name>
</gene>
<geneLocation type="plasmid" evidence="1 3">
    <name>pA</name>
</geneLocation>